<feature type="compositionally biased region" description="Low complexity" evidence="2">
    <location>
        <begin position="131"/>
        <end position="140"/>
    </location>
</feature>
<protein>
    <recommendedName>
        <fullName evidence="3">Peptidase C14 caspase domain-containing protein</fullName>
    </recommendedName>
</protein>
<feature type="compositionally biased region" description="Polar residues" evidence="2">
    <location>
        <begin position="43"/>
        <end position="56"/>
    </location>
</feature>
<proteinExistence type="inferred from homology"/>
<evidence type="ECO:0000313" key="5">
    <source>
        <dbReference type="Proteomes" id="UP000663888"/>
    </source>
</evidence>
<sequence length="659" mass="71424">MGKSSNTQPNHSTIGAGHLRPYTRRRGRSKTVLRQRDSIAPAKSSSPTASDLTTSHPPFLSPLITSLSEQYYDAEEDFPSSVEDDDEGDIFYDAEDIPHKPVFASVHQIDPEPQYDGAAKGRIDRRPPPSASRSTFSSPTTPVPPAFGSTPFFGRGSAKPAVTASVPSLATRAAEEALRAVPPPQYRPREGTKKAVVVGLNYADTLGKDKRLYYAVRDAELWHKTLLDKGVSPDSIKVLTDASTDKTSETPTCDVLLKYIRWLVRGARAGDTLFFVFSGHAISTGDGPAMLASDKVIFPRRLLHEELVMQIPSGVDLQVVFDCCHSAGMINLQYCIGRMITPTLASESTTEQSAACPPESEPQGSEQVIDTVLPRPASPYSHAPQHASLYGISPAADAPQRPPVTPDMVDMDTFGAPPQRPPRGGVVAAPPMQTTAGTQPGPAVGAVRYLTSWMGLGSASAPTQAPAQAQPQIVSEPTRQPTTSGPRRACQGVVEGVRAPDYFEERKDGYVKPAGKVASFFSPPLPYSQLTCVPPLRWSGPALESHNRHSKRTEEQSRVSLPRPCVLLSVNSPSCISIEHILTYELASCADRVGTCRELWSYLVQEIEVENNHRQERDANKSGRGRTIPRVQHAELWVSQSDPEAPLRSAAPVLDQPLL</sequence>
<feature type="compositionally biased region" description="Polar residues" evidence="2">
    <location>
        <begin position="1"/>
        <end position="13"/>
    </location>
</feature>
<dbReference type="InterPro" id="IPR011600">
    <property type="entry name" value="Pept_C14_caspase"/>
</dbReference>
<dbReference type="GO" id="GO:0004197">
    <property type="term" value="F:cysteine-type endopeptidase activity"/>
    <property type="evidence" value="ECO:0007669"/>
    <property type="project" value="InterPro"/>
</dbReference>
<dbReference type="Proteomes" id="UP000663888">
    <property type="component" value="Unassembled WGS sequence"/>
</dbReference>
<dbReference type="GO" id="GO:0006508">
    <property type="term" value="P:proteolysis"/>
    <property type="evidence" value="ECO:0007669"/>
    <property type="project" value="InterPro"/>
</dbReference>
<comment type="similarity">
    <text evidence="1">Belongs to the peptidase C14B family.</text>
</comment>
<dbReference type="EMBL" id="CAJMWX010001684">
    <property type="protein sequence ID" value="CAE6502081.1"/>
    <property type="molecule type" value="Genomic_DNA"/>
</dbReference>
<feature type="compositionally biased region" description="Polar residues" evidence="2">
    <location>
        <begin position="473"/>
        <end position="485"/>
    </location>
</feature>
<evidence type="ECO:0000256" key="2">
    <source>
        <dbReference type="SAM" id="MobiDB-lite"/>
    </source>
</evidence>
<feature type="compositionally biased region" description="Basic residues" evidence="2">
    <location>
        <begin position="21"/>
        <end position="33"/>
    </location>
</feature>
<dbReference type="InterPro" id="IPR050452">
    <property type="entry name" value="Metacaspase"/>
</dbReference>
<evidence type="ECO:0000313" key="4">
    <source>
        <dbReference type="EMBL" id="CAE6502081.1"/>
    </source>
</evidence>
<feature type="region of interest" description="Disordered" evidence="2">
    <location>
        <begin position="458"/>
        <end position="488"/>
    </location>
</feature>
<accession>A0A8H3CZZ6</accession>
<feature type="region of interest" description="Disordered" evidence="2">
    <location>
        <begin position="1"/>
        <end position="152"/>
    </location>
</feature>
<dbReference type="GO" id="GO:0005737">
    <property type="term" value="C:cytoplasm"/>
    <property type="evidence" value="ECO:0007669"/>
    <property type="project" value="TreeGrafter"/>
</dbReference>
<dbReference type="Gene3D" id="3.40.50.12660">
    <property type="match status" value="1"/>
</dbReference>
<reference evidence="4" key="1">
    <citation type="submission" date="2021-01" db="EMBL/GenBank/DDBJ databases">
        <authorList>
            <person name="Kaushik A."/>
        </authorList>
    </citation>
    <scope>NUCLEOTIDE SEQUENCE</scope>
    <source>
        <strain evidence="4">AG4-R118</strain>
    </source>
</reference>
<dbReference type="AlphaFoldDB" id="A0A8H3CZZ6"/>
<name>A0A8H3CZZ6_9AGAM</name>
<feature type="compositionally biased region" description="Low complexity" evidence="2">
    <location>
        <begin position="461"/>
        <end position="472"/>
    </location>
</feature>
<evidence type="ECO:0000259" key="3">
    <source>
        <dbReference type="Pfam" id="PF00656"/>
    </source>
</evidence>
<dbReference type="PANTHER" id="PTHR48104">
    <property type="entry name" value="METACASPASE-4"/>
    <property type="match status" value="1"/>
</dbReference>
<dbReference type="Pfam" id="PF00656">
    <property type="entry name" value="Peptidase_C14"/>
    <property type="match status" value="1"/>
</dbReference>
<dbReference type="PANTHER" id="PTHR48104:SF30">
    <property type="entry name" value="METACASPASE-1"/>
    <property type="match status" value="1"/>
</dbReference>
<feature type="domain" description="Peptidase C14 caspase" evidence="3">
    <location>
        <begin position="193"/>
        <end position="349"/>
    </location>
</feature>
<organism evidence="4 5">
    <name type="scientific">Rhizoctonia solani</name>
    <dbReference type="NCBI Taxonomy" id="456999"/>
    <lineage>
        <taxon>Eukaryota</taxon>
        <taxon>Fungi</taxon>
        <taxon>Dikarya</taxon>
        <taxon>Basidiomycota</taxon>
        <taxon>Agaricomycotina</taxon>
        <taxon>Agaricomycetes</taxon>
        <taxon>Cantharellales</taxon>
        <taxon>Ceratobasidiaceae</taxon>
        <taxon>Rhizoctonia</taxon>
    </lineage>
</organism>
<gene>
    <name evidence="4" type="ORF">RDB_LOCUS154403</name>
</gene>
<evidence type="ECO:0000256" key="1">
    <source>
        <dbReference type="ARBA" id="ARBA00009005"/>
    </source>
</evidence>
<feature type="compositionally biased region" description="Acidic residues" evidence="2">
    <location>
        <begin position="72"/>
        <end position="95"/>
    </location>
</feature>
<comment type="caution">
    <text evidence="4">The sequence shown here is derived from an EMBL/GenBank/DDBJ whole genome shotgun (WGS) entry which is preliminary data.</text>
</comment>